<dbReference type="SMART" id="SM00360">
    <property type="entry name" value="RRM"/>
    <property type="match status" value="1"/>
</dbReference>
<dbReference type="GO" id="GO:0009535">
    <property type="term" value="C:chloroplast thylakoid membrane"/>
    <property type="evidence" value="ECO:0007669"/>
    <property type="project" value="TreeGrafter"/>
</dbReference>
<dbReference type="InterPro" id="IPR012677">
    <property type="entry name" value="Nucleotide-bd_a/b_plait_sf"/>
</dbReference>
<proteinExistence type="predicted"/>
<sequence>DEELGETRRKLFVGNMPFTFSAAETEKLFAECGVVKDVEVIKMKDGRKRGFAFVTMATAEEAAAAAEKFDGHVSLYAHTLAAYQYTTWMNAAL</sequence>
<dbReference type="PANTHER" id="PTHR48025">
    <property type="entry name" value="OS02G0815200 PROTEIN"/>
    <property type="match status" value="1"/>
</dbReference>
<dbReference type="AlphaFoldDB" id="A0A453CWN9"/>
<dbReference type="SUPFAM" id="SSF54928">
    <property type="entry name" value="RNA-binding domain, RBD"/>
    <property type="match status" value="1"/>
</dbReference>
<keyword evidence="5" id="KW-1185">Reference proteome</keyword>
<name>A0A453CWN9_AEGTS</name>
<evidence type="ECO:0000256" key="2">
    <source>
        <dbReference type="PROSITE-ProRule" id="PRU00176"/>
    </source>
</evidence>
<dbReference type="Pfam" id="PF00076">
    <property type="entry name" value="RRM_1"/>
    <property type="match status" value="1"/>
</dbReference>
<feature type="domain" description="RRM" evidence="3">
    <location>
        <begin position="9"/>
        <end position="71"/>
    </location>
</feature>
<dbReference type="PANTHER" id="PTHR48025:SF6">
    <property type="entry name" value="RRM DOMAIN-CONTAINING PROTEIN"/>
    <property type="match status" value="1"/>
</dbReference>
<dbReference type="GO" id="GO:1901259">
    <property type="term" value="P:chloroplast rRNA processing"/>
    <property type="evidence" value="ECO:0007669"/>
    <property type="project" value="TreeGrafter"/>
</dbReference>
<reference evidence="4" key="4">
    <citation type="submission" date="2019-03" db="UniProtKB">
        <authorList>
            <consortium name="EnsemblPlants"/>
        </authorList>
    </citation>
    <scope>IDENTIFICATION</scope>
</reference>
<reference evidence="4" key="5">
    <citation type="journal article" date="2021" name="G3 (Bethesda)">
        <title>Aegilops tauschii genome assembly Aet v5.0 features greater sequence contiguity and improved annotation.</title>
        <authorList>
            <person name="Wang L."/>
            <person name="Zhu T."/>
            <person name="Rodriguez J.C."/>
            <person name="Deal K.R."/>
            <person name="Dubcovsky J."/>
            <person name="McGuire P.E."/>
            <person name="Lux T."/>
            <person name="Spannagl M."/>
            <person name="Mayer K.F.X."/>
            <person name="Baldrich P."/>
            <person name="Meyers B.C."/>
            <person name="Huo N."/>
            <person name="Gu Y.Q."/>
            <person name="Zhou H."/>
            <person name="Devos K.M."/>
            <person name="Bennetzen J.L."/>
            <person name="Unver T."/>
            <person name="Budak H."/>
            <person name="Gulick P.J."/>
            <person name="Galiba G."/>
            <person name="Kalapos B."/>
            <person name="Nelson D.R."/>
            <person name="Li P."/>
            <person name="You F.M."/>
            <person name="Luo M.C."/>
            <person name="Dvorak J."/>
        </authorList>
    </citation>
    <scope>NUCLEOTIDE SEQUENCE [LARGE SCALE GENOMIC DNA]</scope>
    <source>
        <strain evidence="4">cv. AL8/78</strain>
    </source>
</reference>
<dbReference type="EnsemblPlants" id="AET2Gv20989600.4">
    <property type="protein sequence ID" value="AET2Gv20989600.4"/>
    <property type="gene ID" value="AET2Gv20989600"/>
</dbReference>
<dbReference type="Gramene" id="AET2Gv20989600.4">
    <property type="protein sequence ID" value="AET2Gv20989600.4"/>
    <property type="gene ID" value="AET2Gv20989600"/>
</dbReference>
<dbReference type="PROSITE" id="PS50102">
    <property type="entry name" value="RRM"/>
    <property type="match status" value="1"/>
</dbReference>
<dbReference type="Proteomes" id="UP000015105">
    <property type="component" value="Chromosome 2D"/>
</dbReference>
<accession>A0A453CWN9</accession>
<dbReference type="InterPro" id="IPR050502">
    <property type="entry name" value="Euk_RNA-bind_prot"/>
</dbReference>
<dbReference type="GO" id="GO:0003729">
    <property type="term" value="F:mRNA binding"/>
    <property type="evidence" value="ECO:0007669"/>
    <property type="project" value="TreeGrafter"/>
</dbReference>
<evidence type="ECO:0000313" key="5">
    <source>
        <dbReference type="Proteomes" id="UP000015105"/>
    </source>
</evidence>
<evidence type="ECO:0000256" key="1">
    <source>
        <dbReference type="ARBA" id="ARBA00022884"/>
    </source>
</evidence>
<dbReference type="InterPro" id="IPR035979">
    <property type="entry name" value="RBD_domain_sf"/>
</dbReference>
<reference evidence="5" key="1">
    <citation type="journal article" date="2014" name="Science">
        <title>Ancient hybridizations among the ancestral genomes of bread wheat.</title>
        <authorList>
            <consortium name="International Wheat Genome Sequencing Consortium,"/>
            <person name="Marcussen T."/>
            <person name="Sandve S.R."/>
            <person name="Heier L."/>
            <person name="Spannagl M."/>
            <person name="Pfeifer M."/>
            <person name="Jakobsen K.S."/>
            <person name="Wulff B.B."/>
            <person name="Steuernagel B."/>
            <person name="Mayer K.F."/>
            <person name="Olsen O.A."/>
        </authorList>
    </citation>
    <scope>NUCLEOTIDE SEQUENCE [LARGE SCALE GENOMIC DNA]</scope>
    <source>
        <strain evidence="5">cv. AL8/78</strain>
    </source>
</reference>
<organism evidence="4 5">
    <name type="scientific">Aegilops tauschii subsp. strangulata</name>
    <name type="common">Goatgrass</name>
    <dbReference type="NCBI Taxonomy" id="200361"/>
    <lineage>
        <taxon>Eukaryota</taxon>
        <taxon>Viridiplantae</taxon>
        <taxon>Streptophyta</taxon>
        <taxon>Embryophyta</taxon>
        <taxon>Tracheophyta</taxon>
        <taxon>Spermatophyta</taxon>
        <taxon>Magnoliopsida</taxon>
        <taxon>Liliopsida</taxon>
        <taxon>Poales</taxon>
        <taxon>Poaceae</taxon>
        <taxon>BOP clade</taxon>
        <taxon>Pooideae</taxon>
        <taxon>Triticodae</taxon>
        <taxon>Triticeae</taxon>
        <taxon>Triticinae</taxon>
        <taxon>Aegilops</taxon>
    </lineage>
</organism>
<reference evidence="4" key="3">
    <citation type="journal article" date="2017" name="Nature">
        <title>Genome sequence of the progenitor of the wheat D genome Aegilops tauschii.</title>
        <authorList>
            <person name="Luo M.C."/>
            <person name="Gu Y.Q."/>
            <person name="Puiu D."/>
            <person name="Wang H."/>
            <person name="Twardziok S.O."/>
            <person name="Deal K.R."/>
            <person name="Huo N."/>
            <person name="Zhu T."/>
            <person name="Wang L."/>
            <person name="Wang Y."/>
            <person name="McGuire P.E."/>
            <person name="Liu S."/>
            <person name="Long H."/>
            <person name="Ramasamy R.K."/>
            <person name="Rodriguez J.C."/>
            <person name="Van S.L."/>
            <person name="Yuan L."/>
            <person name="Wang Z."/>
            <person name="Xia Z."/>
            <person name="Xiao L."/>
            <person name="Anderson O.D."/>
            <person name="Ouyang S."/>
            <person name="Liang Y."/>
            <person name="Zimin A.V."/>
            <person name="Pertea G."/>
            <person name="Qi P."/>
            <person name="Bennetzen J.L."/>
            <person name="Dai X."/>
            <person name="Dawson M.W."/>
            <person name="Muller H.G."/>
            <person name="Kugler K."/>
            <person name="Rivarola-Duarte L."/>
            <person name="Spannagl M."/>
            <person name="Mayer K.F.X."/>
            <person name="Lu F.H."/>
            <person name="Bevan M.W."/>
            <person name="Leroy P."/>
            <person name="Li P."/>
            <person name="You F.M."/>
            <person name="Sun Q."/>
            <person name="Liu Z."/>
            <person name="Lyons E."/>
            <person name="Wicker T."/>
            <person name="Salzberg S.L."/>
            <person name="Devos K.M."/>
            <person name="Dvorak J."/>
        </authorList>
    </citation>
    <scope>NUCLEOTIDE SEQUENCE [LARGE SCALE GENOMIC DNA]</scope>
    <source>
        <strain evidence="4">cv. AL8/78</strain>
    </source>
</reference>
<evidence type="ECO:0000259" key="3">
    <source>
        <dbReference type="PROSITE" id="PS50102"/>
    </source>
</evidence>
<dbReference type="InterPro" id="IPR000504">
    <property type="entry name" value="RRM_dom"/>
</dbReference>
<evidence type="ECO:0000313" key="4">
    <source>
        <dbReference type="EnsemblPlants" id="AET2Gv20989600.4"/>
    </source>
</evidence>
<dbReference type="Gene3D" id="3.30.70.330">
    <property type="match status" value="1"/>
</dbReference>
<reference evidence="5" key="2">
    <citation type="journal article" date="2017" name="Nat. Plants">
        <title>The Aegilops tauschii genome reveals multiple impacts of transposons.</title>
        <authorList>
            <person name="Zhao G."/>
            <person name="Zou C."/>
            <person name="Li K."/>
            <person name="Wang K."/>
            <person name="Li T."/>
            <person name="Gao L."/>
            <person name="Zhang X."/>
            <person name="Wang H."/>
            <person name="Yang Z."/>
            <person name="Liu X."/>
            <person name="Jiang W."/>
            <person name="Mao L."/>
            <person name="Kong X."/>
            <person name="Jiao Y."/>
            <person name="Jia J."/>
        </authorList>
    </citation>
    <scope>NUCLEOTIDE SEQUENCE [LARGE SCALE GENOMIC DNA]</scope>
    <source>
        <strain evidence="5">cv. AL8/78</strain>
    </source>
</reference>
<protein>
    <recommendedName>
        <fullName evidence="3">RRM domain-containing protein</fullName>
    </recommendedName>
</protein>
<keyword evidence="1 2" id="KW-0694">RNA-binding</keyword>